<comment type="similarity">
    <text evidence="2">Belongs to the CRIPT family.</text>
</comment>
<dbReference type="InterPro" id="IPR019367">
    <property type="entry name" value="PDZ-binding_CRIPT"/>
</dbReference>
<dbReference type="PANTHER" id="PTHR11805">
    <property type="entry name" value="CYSTEINE-RICH PDZ-BINDING PROTEIN"/>
    <property type="match status" value="1"/>
</dbReference>
<evidence type="ECO:0000256" key="6">
    <source>
        <dbReference type="ARBA" id="ARBA00022728"/>
    </source>
</evidence>
<dbReference type="AlphaFoldDB" id="A0A8C6EPG3"/>
<keyword evidence="4" id="KW-0963">Cytoplasm</keyword>
<keyword evidence="7" id="KW-0508">mRNA splicing</keyword>
<evidence type="ECO:0000256" key="1">
    <source>
        <dbReference type="ARBA" id="ARBA00004496"/>
    </source>
</evidence>
<comment type="subcellular location">
    <subcellularLocation>
        <location evidence="1">Cytoplasm</location>
    </subcellularLocation>
</comment>
<evidence type="ECO:0000256" key="8">
    <source>
        <dbReference type="ARBA" id="ARBA00032518"/>
    </source>
</evidence>
<sequence>LITKRKKITLGRFLIPDYWTIRDILNTAENDRRKLNENRDLTSKKARFDPYGKNMFSTCRMCSSAVHHSGSHYCQGCAGKRGICAMCGKRFWIPKTTSKHLCQCIDEVSIILLSALYFQSLA</sequence>
<evidence type="ECO:0000256" key="3">
    <source>
        <dbReference type="ARBA" id="ARBA00018615"/>
    </source>
</evidence>
<dbReference type="PANTHER" id="PTHR11805:SF1">
    <property type="entry name" value="CYSTEINE-RICH PDZ-BINDING PROTEIN"/>
    <property type="match status" value="1"/>
</dbReference>
<keyword evidence="10" id="KW-1185">Reference proteome</keyword>
<dbReference type="GO" id="GO:0005737">
    <property type="term" value="C:cytoplasm"/>
    <property type="evidence" value="ECO:0007669"/>
    <property type="project" value="UniProtKB-SubCell"/>
</dbReference>
<evidence type="ECO:0000313" key="9">
    <source>
        <dbReference type="Ensembl" id="ENSMMMP00000005110.1"/>
    </source>
</evidence>
<protein>
    <recommendedName>
        <fullName evidence="3">Cysteine-rich PDZ-binding protein</fullName>
    </recommendedName>
    <alternativeName>
        <fullName evidence="8">Cysteine-rich interactor of PDZ three</fullName>
    </alternativeName>
</protein>
<dbReference type="GO" id="GO:0005681">
    <property type="term" value="C:spliceosomal complex"/>
    <property type="evidence" value="ECO:0007669"/>
    <property type="project" value="UniProtKB-KW"/>
</dbReference>
<evidence type="ECO:0000313" key="10">
    <source>
        <dbReference type="Proteomes" id="UP000694407"/>
    </source>
</evidence>
<dbReference type="GO" id="GO:0030165">
    <property type="term" value="F:PDZ domain binding"/>
    <property type="evidence" value="ECO:0007669"/>
    <property type="project" value="TreeGrafter"/>
</dbReference>
<proteinExistence type="inferred from homology"/>
<dbReference type="GO" id="GO:0008017">
    <property type="term" value="F:microtubule binding"/>
    <property type="evidence" value="ECO:0007669"/>
    <property type="project" value="TreeGrafter"/>
</dbReference>
<reference evidence="9" key="1">
    <citation type="submission" date="2025-08" db="UniProtKB">
        <authorList>
            <consortium name="Ensembl"/>
        </authorList>
    </citation>
    <scope>IDENTIFICATION</scope>
</reference>
<evidence type="ECO:0000256" key="5">
    <source>
        <dbReference type="ARBA" id="ARBA00022664"/>
    </source>
</evidence>
<dbReference type="GO" id="GO:0031122">
    <property type="term" value="P:cytoplasmic microtubule organization"/>
    <property type="evidence" value="ECO:0007669"/>
    <property type="project" value="TreeGrafter"/>
</dbReference>
<keyword evidence="6" id="KW-0747">Spliceosome</keyword>
<dbReference type="Ensembl" id="ENSMMMT00000005830.1">
    <property type="protein sequence ID" value="ENSMMMP00000005110.1"/>
    <property type="gene ID" value="ENSMMMG00000004675.1"/>
</dbReference>
<organism evidence="9 10">
    <name type="scientific">Marmota marmota marmota</name>
    <name type="common">Alpine marmot</name>
    <dbReference type="NCBI Taxonomy" id="9994"/>
    <lineage>
        <taxon>Eukaryota</taxon>
        <taxon>Metazoa</taxon>
        <taxon>Chordata</taxon>
        <taxon>Craniata</taxon>
        <taxon>Vertebrata</taxon>
        <taxon>Euteleostomi</taxon>
        <taxon>Mammalia</taxon>
        <taxon>Eutheria</taxon>
        <taxon>Euarchontoglires</taxon>
        <taxon>Glires</taxon>
        <taxon>Rodentia</taxon>
        <taxon>Sciuromorpha</taxon>
        <taxon>Sciuridae</taxon>
        <taxon>Xerinae</taxon>
        <taxon>Marmotini</taxon>
        <taxon>Marmota</taxon>
    </lineage>
</organism>
<evidence type="ECO:0000256" key="2">
    <source>
        <dbReference type="ARBA" id="ARBA00009021"/>
    </source>
</evidence>
<dbReference type="GO" id="GO:0030425">
    <property type="term" value="C:dendrite"/>
    <property type="evidence" value="ECO:0007669"/>
    <property type="project" value="TreeGrafter"/>
</dbReference>
<reference evidence="9" key="2">
    <citation type="submission" date="2025-09" db="UniProtKB">
        <authorList>
            <consortium name="Ensembl"/>
        </authorList>
    </citation>
    <scope>IDENTIFICATION</scope>
</reference>
<dbReference type="GO" id="GO:0006397">
    <property type="term" value="P:mRNA processing"/>
    <property type="evidence" value="ECO:0007669"/>
    <property type="project" value="UniProtKB-KW"/>
</dbReference>
<dbReference type="Proteomes" id="UP000694407">
    <property type="component" value="Unplaced"/>
</dbReference>
<name>A0A8C6EPG3_MARMA</name>
<evidence type="ECO:0000256" key="7">
    <source>
        <dbReference type="ARBA" id="ARBA00023187"/>
    </source>
</evidence>
<accession>A0A8C6EPG3</accession>
<keyword evidence="5" id="KW-0507">mRNA processing</keyword>
<dbReference type="GO" id="GO:0008380">
    <property type="term" value="P:RNA splicing"/>
    <property type="evidence" value="ECO:0007669"/>
    <property type="project" value="UniProtKB-KW"/>
</dbReference>
<dbReference type="GeneTree" id="ENSGT00940000171336"/>
<dbReference type="Pfam" id="PF10235">
    <property type="entry name" value="Cript"/>
    <property type="match status" value="1"/>
</dbReference>
<evidence type="ECO:0000256" key="4">
    <source>
        <dbReference type="ARBA" id="ARBA00022490"/>
    </source>
</evidence>